<dbReference type="Pfam" id="PF00436">
    <property type="entry name" value="SSB"/>
    <property type="match status" value="1"/>
</dbReference>
<organism evidence="3 4">
    <name type="scientific">Paragonimus westermani</name>
    <dbReference type="NCBI Taxonomy" id="34504"/>
    <lineage>
        <taxon>Eukaryota</taxon>
        <taxon>Metazoa</taxon>
        <taxon>Spiralia</taxon>
        <taxon>Lophotrochozoa</taxon>
        <taxon>Platyhelminthes</taxon>
        <taxon>Trematoda</taxon>
        <taxon>Digenea</taxon>
        <taxon>Plagiorchiida</taxon>
        <taxon>Troglotremata</taxon>
        <taxon>Troglotrematidae</taxon>
        <taxon>Paragonimus</taxon>
    </lineage>
</organism>
<dbReference type="SUPFAM" id="SSF50249">
    <property type="entry name" value="Nucleic acid-binding proteins"/>
    <property type="match status" value="1"/>
</dbReference>
<gene>
    <name evidence="3" type="ORF">DEA37_0001908</name>
</gene>
<evidence type="ECO:0000256" key="2">
    <source>
        <dbReference type="SAM" id="MobiDB-lite"/>
    </source>
</evidence>
<evidence type="ECO:0000313" key="4">
    <source>
        <dbReference type="Proteomes" id="UP000324629"/>
    </source>
</evidence>
<proteinExistence type="predicted"/>
<dbReference type="Proteomes" id="UP000324629">
    <property type="component" value="Unassembled WGS sequence"/>
</dbReference>
<name>A0A5J4NKL3_9TREM</name>
<evidence type="ECO:0000256" key="1">
    <source>
        <dbReference type="ARBA" id="ARBA00023125"/>
    </source>
</evidence>
<dbReference type="EMBL" id="QNGE01002168">
    <property type="protein sequence ID" value="KAA3676062.1"/>
    <property type="molecule type" value="Genomic_DNA"/>
</dbReference>
<keyword evidence="1" id="KW-0238">DNA-binding</keyword>
<evidence type="ECO:0008006" key="5">
    <source>
        <dbReference type="Google" id="ProtNLM"/>
    </source>
</evidence>
<keyword evidence="4" id="KW-1185">Reference proteome</keyword>
<feature type="region of interest" description="Disordered" evidence="2">
    <location>
        <begin position="149"/>
        <end position="175"/>
    </location>
</feature>
<comment type="caution">
    <text evidence="3">The sequence shown here is derived from an EMBL/GenBank/DDBJ whole genome shotgun (WGS) entry which is preliminary data.</text>
</comment>
<accession>A0A5J4NKL3</accession>
<reference evidence="3 4" key="1">
    <citation type="journal article" date="2019" name="Gigascience">
        <title>Whole-genome sequence of the oriental lung fluke Paragonimus westermani.</title>
        <authorList>
            <person name="Oey H."/>
            <person name="Zakrzewski M."/>
            <person name="Narain K."/>
            <person name="Devi K.R."/>
            <person name="Agatsuma T."/>
            <person name="Nawaratna S."/>
            <person name="Gobert G.N."/>
            <person name="Jones M.K."/>
            <person name="Ragan M.A."/>
            <person name="McManus D.P."/>
            <person name="Krause L."/>
        </authorList>
    </citation>
    <scope>NUCLEOTIDE SEQUENCE [LARGE SCALE GENOMIC DNA]</scope>
    <source>
        <strain evidence="3 4">IND2009</strain>
    </source>
</reference>
<dbReference type="InterPro" id="IPR000424">
    <property type="entry name" value="Primosome_PriB/ssb"/>
</dbReference>
<sequence length="175" mass="19519">MLQIGRRLCPSIVLSSIGRYFTAREIPGDYSNDLNMVVLLGTVNSVNVHDSPEKSYAIMSLTTRASYKKKTGYGLTFSNHRIHIFDSKLLEKVRNLGKGDRVCIQGTLSAYPMMEPNKLWVHCVIARTVGLYLNPIDDSEVAGRCDPELSALDSTEDEEVPKFESRSSRTSDSVD</sequence>
<feature type="compositionally biased region" description="Basic and acidic residues" evidence="2">
    <location>
        <begin position="160"/>
        <end position="169"/>
    </location>
</feature>
<dbReference type="GO" id="GO:0003697">
    <property type="term" value="F:single-stranded DNA binding"/>
    <property type="evidence" value="ECO:0007669"/>
    <property type="project" value="InterPro"/>
</dbReference>
<protein>
    <recommendedName>
        <fullName evidence="5">Single-strand DNA-binding protein</fullName>
    </recommendedName>
</protein>
<dbReference type="InterPro" id="IPR012340">
    <property type="entry name" value="NA-bd_OB-fold"/>
</dbReference>
<evidence type="ECO:0000313" key="3">
    <source>
        <dbReference type="EMBL" id="KAA3676062.1"/>
    </source>
</evidence>
<dbReference type="AlphaFoldDB" id="A0A5J4NKL3"/>
<dbReference type="Gene3D" id="2.40.50.140">
    <property type="entry name" value="Nucleic acid-binding proteins"/>
    <property type="match status" value="1"/>
</dbReference>